<dbReference type="OMA" id="WSTAVMG"/>
<dbReference type="PANTHER" id="PTHR11237:SF4">
    <property type="entry name" value="5-DEMETHOXYUBIQUINONE HYDROXYLASE, MITOCHONDRIAL"/>
    <property type="match status" value="1"/>
</dbReference>
<dbReference type="GO" id="GO:0006119">
    <property type="term" value="P:oxidative phosphorylation"/>
    <property type="evidence" value="ECO:0007669"/>
    <property type="project" value="EnsemblMetazoa"/>
</dbReference>
<evidence type="ECO:0000256" key="6">
    <source>
        <dbReference type="ARBA" id="ARBA00023033"/>
    </source>
</evidence>
<dbReference type="GO" id="GO:0009410">
    <property type="term" value="P:response to xenobiotic stimulus"/>
    <property type="evidence" value="ECO:0007669"/>
    <property type="project" value="EnsemblMetazoa"/>
</dbReference>
<gene>
    <name evidence="9 11 12" type="ORF">SRAE_2000270100</name>
</gene>
<dbReference type="STRING" id="34506.A0A090LE20"/>
<dbReference type="PANTHER" id="PTHR11237">
    <property type="entry name" value="COENZYME Q10 BIOSYNTHESIS PROTEIN 7"/>
    <property type="match status" value="1"/>
</dbReference>
<dbReference type="GO" id="GO:2000377">
    <property type="term" value="P:regulation of reactive oxygen species metabolic process"/>
    <property type="evidence" value="ECO:0007669"/>
    <property type="project" value="EnsemblMetazoa"/>
</dbReference>
<keyword evidence="8" id="KW-0496">Mitochondrion</keyword>
<keyword evidence="3 8" id="KW-0479">Metal-binding</keyword>
<dbReference type="SUPFAM" id="SSF47240">
    <property type="entry name" value="Ferritin-like"/>
    <property type="match status" value="1"/>
</dbReference>
<comment type="subcellular location">
    <subcellularLocation>
        <location evidence="8">Mitochondrion inner membrane</location>
        <topology evidence="8">Peripheral membrane protein</topology>
        <orientation evidence="8">Matrix side</orientation>
    </subcellularLocation>
</comment>
<dbReference type="GO" id="GO:0008682">
    <property type="term" value="F:3-demethoxyubiquinol 3-hydroxylase activity"/>
    <property type="evidence" value="ECO:0007669"/>
    <property type="project" value="UniProtKB-EC"/>
</dbReference>
<evidence type="ECO:0000256" key="2">
    <source>
        <dbReference type="ARBA" id="ARBA00022688"/>
    </source>
</evidence>
<comment type="similarity">
    <text evidence="8">Belongs to the COQ7 family.</text>
</comment>
<feature type="binding site" evidence="8">
    <location>
        <position position="90"/>
    </location>
    <ligand>
        <name>Fe cation</name>
        <dbReference type="ChEBI" id="CHEBI:24875"/>
        <label>1</label>
    </ligand>
</feature>
<dbReference type="GeneID" id="36380406"/>
<organism evidence="9">
    <name type="scientific">Strongyloides ratti</name>
    <name type="common">Parasitic roundworm</name>
    <dbReference type="NCBI Taxonomy" id="34506"/>
    <lineage>
        <taxon>Eukaryota</taxon>
        <taxon>Metazoa</taxon>
        <taxon>Ecdysozoa</taxon>
        <taxon>Nematoda</taxon>
        <taxon>Chromadorea</taxon>
        <taxon>Rhabditida</taxon>
        <taxon>Tylenchina</taxon>
        <taxon>Panagrolaimomorpha</taxon>
        <taxon>Strongyloidoidea</taxon>
        <taxon>Strongyloididae</taxon>
        <taxon>Strongyloides</taxon>
    </lineage>
</organism>
<dbReference type="GO" id="GO:0051094">
    <property type="term" value="P:positive regulation of developmental process"/>
    <property type="evidence" value="ECO:0007669"/>
    <property type="project" value="EnsemblMetazoa"/>
</dbReference>
<comment type="subunit">
    <text evidence="8">Component of a multi-subunit COQ enzyme complex.</text>
</comment>
<dbReference type="EMBL" id="LN609529">
    <property type="protein sequence ID" value="CEF68041.1"/>
    <property type="molecule type" value="Genomic_DNA"/>
</dbReference>
<evidence type="ECO:0000313" key="11">
    <source>
        <dbReference type="WBParaSite" id="SRAE_2000270100.1"/>
    </source>
</evidence>
<dbReference type="InterPro" id="IPR009078">
    <property type="entry name" value="Ferritin-like_SF"/>
</dbReference>
<dbReference type="GO" id="GO:0048520">
    <property type="term" value="P:positive regulation of behavior"/>
    <property type="evidence" value="ECO:0007669"/>
    <property type="project" value="EnsemblMetazoa"/>
</dbReference>
<evidence type="ECO:0000313" key="9">
    <source>
        <dbReference type="EMBL" id="CEF68041.1"/>
    </source>
</evidence>
<proteinExistence type="inferred from homology"/>
<evidence type="ECO:0000256" key="4">
    <source>
        <dbReference type="ARBA" id="ARBA00023002"/>
    </source>
</evidence>
<evidence type="ECO:0000313" key="12">
    <source>
        <dbReference type="WormBase" id="SRAE_2000270100"/>
    </source>
</evidence>
<reference evidence="9 10" key="1">
    <citation type="submission" date="2014-09" db="EMBL/GenBank/DDBJ databases">
        <authorList>
            <person name="Martin A.A."/>
        </authorList>
    </citation>
    <scope>NUCLEOTIDE SEQUENCE</scope>
    <source>
        <strain evidence="10">ED321</strain>
        <strain evidence="9">ED321 Heterogonic</strain>
    </source>
</reference>
<keyword evidence="5 8" id="KW-0408">Iron</keyword>
<dbReference type="GO" id="GO:0000122">
    <property type="term" value="P:negative regulation of transcription by RNA polymerase II"/>
    <property type="evidence" value="ECO:0007669"/>
    <property type="project" value="EnsemblMetazoa"/>
</dbReference>
<dbReference type="HAMAP" id="MF_01658">
    <property type="entry name" value="COQ7"/>
    <property type="match status" value="1"/>
</dbReference>
<comment type="pathway">
    <text evidence="1 8">Cofactor biosynthesis; ubiquinone biosynthesis.</text>
</comment>
<dbReference type="WormBase" id="SRAE_2000270100">
    <property type="protein sequence ID" value="SRP02173"/>
    <property type="gene ID" value="WBGene00262913"/>
</dbReference>
<keyword evidence="6 8" id="KW-0503">Monooxygenase</keyword>
<feature type="binding site" evidence="8">
    <location>
        <position position="93"/>
    </location>
    <ligand>
        <name>Fe cation</name>
        <dbReference type="ChEBI" id="CHEBI:24875"/>
        <label>1</label>
    </ligand>
</feature>
<dbReference type="UniPathway" id="UPA00232"/>
<dbReference type="OrthoDB" id="275371at2759"/>
<comment type="catalytic activity">
    <reaction evidence="8">
        <text>a 5-methoxy-2-methyl-3-(all-trans-polyprenyl)benzene-1,4-diol + AH2 + O2 = a 3-demethylubiquinol + A + H2O</text>
        <dbReference type="Rhea" id="RHEA:50908"/>
        <dbReference type="Rhea" id="RHEA-COMP:10859"/>
        <dbReference type="Rhea" id="RHEA-COMP:10914"/>
        <dbReference type="ChEBI" id="CHEBI:13193"/>
        <dbReference type="ChEBI" id="CHEBI:15377"/>
        <dbReference type="ChEBI" id="CHEBI:15379"/>
        <dbReference type="ChEBI" id="CHEBI:17499"/>
        <dbReference type="ChEBI" id="CHEBI:84167"/>
        <dbReference type="ChEBI" id="CHEBI:84422"/>
        <dbReference type="EC" id="1.14.99.60"/>
    </reaction>
</comment>
<feature type="binding site" evidence="8">
    <location>
        <position position="178"/>
    </location>
    <ligand>
        <name>Fe cation</name>
        <dbReference type="ChEBI" id="CHEBI:24875"/>
        <label>2</label>
    </ligand>
</feature>
<keyword evidence="8" id="KW-0999">Mitochondrion inner membrane</keyword>
<comment type="function">
    <text evidence="8">Catalyzes the hydroxylation of 2-polyprenyl-3-methyl-6-methoxy-1,4-benzoquinol (DMQH2) during ubiquinone biosynthesis. Has also a structural role in the COQ enzyme complex, stabilizing other COQ polypeptides. Involved in lifespan determination in a ubiquinone-independent manner.</text>
</comment>
<keyword evidence="4 8" id="KW-0560">Oxidoreductase</keyword>
<keyword evidence="10" id="KW-1185">Reference proteome</keyword>
<name>A0A090LE20_STRRB</name>
<keyword evidence="9" id="KW-0830">Ubiquinone</keyword>
<dbReference type="GO" id="GO:0040010">
    <property type="term" value="P:positive regulation of growth rate"/>
    <property type="evidence" value="ECO:0007669"/>
    <property type="project" value="EnsemblMetazoa"/>
</dbReference>
<feature type="binding site" evidence="8">
    <location>
        <position position="181"/>
    </location>
    <ligand>
        <name>Fe cation</name>
        <dbReference type="ChEBI" id="CHEBI:24875"/>
        <label>2</label>
    </ligand>
</feature>
<dbReference type="GO" id="GO:0016709">
    <property type="term" value="F:oxidoreductase activity, acting on paired donors, with incorporation or reduction of molecular oxygen, NAD(P)H as one donor, and incorporation of one atom of oxygen"/>
    <property type="evidence" value="ECO:0007669"/>
    <property type="project" value="UniProtKB-UniRule"/>
</dbReference>
<dbReference type="GO" id="GO:0006744">
    <property type="term" value="P:ubiquinone biosynthetic process"/>
    <property type="evidence" value="ECO:0007669"/>
    <property type="project" value="UniProtKB-UniRule"/>
</dbReference>
<dbReference type="Proteomes" id="UP000035682">
    <property type="component" value="Unplaced"/>
</dbReference>
<feature type="binding site" evidence="8">
    <location>
        <position position="142"/>
    </location>
    <ligand>
        <name>Fe cation</name>
        <dbReference type="ChEBI" id="CHEBI:24875"/>
        <label>2</label>
    </ligand>
</feature>
<feature type="binding site" evidence="8">
    <location>
        <position position="178"/>
    </location>
    <ligand>
        <name>Fe cation</name>
        <dbReference type="ChEBI" id="CHEBI:24875"/>
        <label>1</label>
    </ligand>
</feature>
<keyword evidence="2 8" id="KW-0831">Ubiquinone biosynthesis</keyword>
<dbReference type="GO" id="GO:0000976">
    <property type="term" value="F:transcription cis-regulatory region binding"/>
    <property type="evidence" value="ECO:0007669"/>
    <property type="project" value="EnsemblMetazoa"/>
</dbReference>
<dbReference type="InterPro" id="IPR011566">
    <property type="entry name" value="Ubq_synth_Coq7"/>
</dbReference>
<dbReference type="GO" id="GO:0031314">
    <property type="term" value="C:extrinsic component of mitochondrial inner membrane"/>
    <property type="evidence" value="ECO:0007669"/>
    <property type="project" value="UniProtKB-UniRule"/>
</dbReference>
<dbReference type="EC" id="1.14.99.60" evidence="8"/>
<dbReference type="Pfam" id="PF03232">
    <property type="entry name" value="COQ7"/>
    <property type="match status" value="1"/>
</dbReference>
<protein>
    <recommendedName>
        <fullName evidence="8">5-demethoxyubiquinone hydroxylase, mitochondrial</fullName>
        <shortName evidence="8">DMQ hydroxylase</shortName>
        <ecNumber evidence="8">1.14.99.60</ecNumber>
    </recommendedName>
    <alternativeName>
        <fullName evidence="8">Ubiquinone biosynthesis monooxygenase COQ7</fullName>
    </alternativeName>
</protein>
<evidence type="ECO:0000256" key="3">
    <source>
        <dbReference type="ARBA" id="ARBA00022723"/>
    </source>
</evidence>
<dbReference type="GO" id="GO:0045944">
    <property type="term" value="P:positive regulation of transcription by RNA polymerase II"/>
    <property type="evidence" value="ECO:0007669"/>
    <property type="project" value="EnsemblMetazoa"/>
</dbReference>
<dbReference type="GO" id="GO:0005634">
    <property type="term" value="C:nucleus"/>
    <property type="evidence" value="ECO:0007669"/>
    <property type="project" value="EnsemblMetazoa"/>
</dbReference>
<reference evidence="11" key="2">
    <citation type="submission" date="2020-12" db="UniProtKB">
        <authorList>
            <consortium name="WormBaseParasite"/>
        </authorList>
    </citation>
    <scope>IDENTIFICATION</scope>
</reference>
<evidence type="ECO:0000256" key="1">
    <source>
        <dbReference type="ARBA" id="ARBA00004749"/>
    </source>
</evidence>
<dbReference type="AlphaFoldDB" id="A0A090LE20"/>
<accession>A0A090LE20</accession>
<dbReference type="WBParaSite" id="SRAE_2000270100.1">
    <property type="protein sequence ID" value="SRAE_2000270100.1"/>
    <property type="gene ID" value="WBGene00262913"/>
</dbReference>
<evidence type="ECO:0000313" key="10">
    <source>
        <dbReference type="Proteomes" id="UP000035682"/>
    </source>
</evidence>
<dbReference type="GO" id="GO:0046872">
    <property type="term" value="F:metal ion binding"/>
    <property type="evidence" value="ECO:0007669"/>
    <property type="project" value="UniProtKB-KW"/>
</dbReference>
<dbReference type="CTD" id="36380406"/>
<dbReference type="CDD" id="cd01042">
    <property type="entry name" value="DMQH"/>
    <property type="match status" value="1"/>
</dbReference>
<dbReference type="GO" id="GO:0030534">
    <property type="term" value="P:adult behavior"/>
    <property type="evidence" value="ECO:0007669"/>
    <property type="project" value="EnsemblMetazoa"/>
</dbReference>
<feature type="binding site" evidence="8">
    <location>
        <position position="60"/>
    </location>
    <ligand>
        <name>Fe cation</name>
        <dbReference type="ChEBI" id="CHEBI:24875"/>
        <label>1</label>
    </ligand>
</feature>
<comment type="cofactor">
    <cofactor evidence="8">
        <name>Fe cation</name>
        <dbReference type="ChEBI" id="CHEBI:24875"/>
    </cofactor>
    <text evidence="8">Binds 2 iron ions per subunit.</text>
</comment>
<feature type="binding site" evidence="8">
    <location>
        <position position="90"/>
    </location>
    <ligand>
        <name>Fe cation</name>
        <dbReference type="ChEBI" id="CHEBI:24875"/>
        <label>2</label>
    </ligand>
</feature>
<evidence type="ECO:0000256" key="5">
    <source>
        <dbReference type="ARBA" id="ARBA00023004"/>
    </source>
</evidence>
<dbReference type="GO" id="GO:0008340">
    <property type="term" value="P:determination of adult lifespan"/>
    <property type="evidence" value="ECO:0007669"/>
    <property type="project" value="EnsemblMetazoa"/>
</dbReference>
<dbReference type="RefSeq" id="XP_024507241.1">
    <property type="nucleotide sequence ID" value="XM_024653800.1"/>
</dbReference>
<evidence type="ECO:0000256" key="7">
    <source>
        <dbReference type="ARBA" id="ARBA00023136"/>
    </source>
</evidence>
<sequence>MLVLKNSCIKRQIVNGVVIRTFATNESSTSKKSAFQRTPLSDDERKKLIQKILRVNHMGELAADRIYAGQLAVLGGSSVSSVIEHMWRDEKHHLDTFERLLEKKNFNATVFAPVLNLVAYGLGAGTAMISKEAAMACTIAVEDLIVKHYNDQIKELVADDPVLHADLLKIISKFRDEELEHHDTGIQHDGLKAPGYDLLKGIVQNGCKAAIWLSEKI</sequence>
<evidence type="ECO:0000256" key="8">
    <source>
        <dbReference type="HAMAP-Rule" id="MF_03194"/>
    </source>
</evidence>
<keyword evidence="7 8" id="KW-0472">Membrane</keyword>